<dbReference type="Gene3D" id="1.10.287.470">
    <property type="entry name" value="Helix hairpin bin"/>
    <property type="match status" value="1"/>
</dbReference>
<feature type="region of interest" description="Disordered" evidence="8">
    <location>
        <begin position="151"/>
        <end position="170"/>
    </location>
</feature>
<dbReference type="FunFam" id="2.30.42.10:FF:000002">
    <property type="entry name" value="Disks large homolog 4 isoform 2"/>
    <property type="match status" value="1"/>
</dbReference>
<dbReference type="SMART" id="SM00072">
    <property type="entry name" value="GuKc"/>
    <property type="match status" value="1"/>
</dbReference>
<feature type="domain" description="PDZ" evidence="11">
    <location>
        <begin position="237"/>
        <end position="324"/>
    </location>
</feature>
<dbReference type="AlphaFoldDB" id="A0A979FA55"/>
<dbReference type="GO" id="GO:0098839">
    <property type="term" value="C:postsynaptic density membrane"/>
    <property type="evidence" value="ECO:0007669"/>
    <property type="project" value="TreeGrafter"/>
</dbReference>
<dbReference type="InterPro" id="IPR016313">
    <property type="entry name" value="DLG1-like"/>
</dbReference>
<dbReference type="Pfam" id="PF00018">
    <property type="entry name" value="SH3_1"/>
    <property type="match status" value="1"/>
</dbReference>
<evidence type="ECO:0000313" key="13">
    <source>
        <dbReference type="Proteomes" id="UP000221080"/>
    </source>
</evidence>
<dbReference type="FunFam" id="2.30.30.40:FF:000027">
    <property type="entry name" value="Disks large homolog 3 isoform 1"/>
    <property type="match status" value="1"/>
</dbReference>
<dbReference type="InterPro" id="IPR001478">
    <property type="entry name" value="PDZ"/>
</dbReference>
<proteinExistence type="inferred from homology"/>
<dbReference type="Gene3D" id="2.30.30.40">
    <property type="entry name" value="SH3 Domains"/>
    <property type="match status" value="2"/>
</dbReference>
<dbReference type="InterPro" id="IPR027417">
    <property type="entry name" value="P-loop_NTPase"/>
</dbReference>
<dbReference type="InterPro" id="IPR020590">
    <property type="entry name" value="Guanylate_kinase_CS"/>
</dbReference>
<dbReference type="Gene3D" id="3.30.63.10">
    <property type="entry name" value="Guanylate Kinase phosphate binding domain"/>
    <property type="match status" value="1"/>
</dbReference>
<dbReference type="Pfam" id="PF10600">
    <property type="entry name" value="PDZ_assoc"/>
    <property type="match status" value="1"/>
</dbReference>
<dbReference type="FunFam" id="2.30.30.40:FF:000008">
    <property type="entry name" value="Disks large homolog 1 isoform 2"/>
    <property type="match status" value="1"/>
</dbReference>
<dbReference type="InterPro" id="IPR015143">
    <property type="entry name" value="L27_1"/>
</dbReference>
<dbReference type="PANTHER" id="PTHR23119:SF6">
    <property type="entry name" value="DISKS LARGE HOMOLOG 2"/>
    <property type="match status" value="1"/>
</dbReference>
<reference evidence="13" key="1">
    <citation type="journal article" date="2016" name="Nat. Commun.">
        <title>The channel catfish genome sequence provides insights into the evolution of scale formation in teleosts.</title>
        <authorList>
            <person name="Liu Z."/>
            <person name="Liu S."/>
            <person name="Yao J."/>
            <person name="Bao L."/>
            <person name="Zhang J."/>
            <person name="Li Y."/>
            <person name="Jiang C."/>
            <person name="Sun L."/>
            <person name="Wang R."/>
            <person name="Zhang Y."/>
            <person name="Zhou T."/>
            <person name="Zeng Q."/>
            <person name="Fu Q."/>
            <person name="Gao S."/>
            <person name="Li N."/>
            <person name="Koren S."/>
            <person name="Jiang Y."/>
            <person name="Zimin A."/>
            <person name="Xu P."/>
            <person name="Phillippy A.M."/>
            <person name="Geng X."/>
            <person name="Song L."/>
            <person name="Sun F."/>
            <person name="Li C."/>
            <person name="Wang X."/>
            <person name="Chen A."/>
            <person name="Jin Y."/>
            <person name="Yuan Z."/>
            <person name="Yang Y."/>
            <person name="Tan S."/>
            <person name="Peatman E."/>
            <person name="Lu J."/>
            <person name="Qin Z."/>
            <person name="Dunham R."/>
            <person name="Li Z."/>
            <person name="Sonstegard T."/>
            <person name="Feng J."/>
            <person name="Danzmann R.G."/>
            <person name="Schroeder S."/>
            <person name="Scheffler B."/>
            <person name="Duke M.V."/>
            <person name="Ballard L."/>
            <person name="Kucuktas H."/>
            <person name="Kaltenboeck L."/>
            <person name="Liu H."/>
            <person name="Armbruster J."/>
            <person name="Xie Y."/>
            <person name="Kirby M.L."/>
            <person name="Tian Y."/>
            <person name="Flanagan M.E."/>
            <person name="Mu W."/>
            <person name="Waldbieser G.C."/>
        </authorList>
    </citation>
    <scope>NUCLEOTIDE SEQUENCE [LARGE SCALE GENOMIC DNA]</scope>
    <source>
        <strain evidence="13">SDA103</strain>
    </source>
</reference>
<dbReference type="Proteomes" id="UP000221080">
    <property type="component" value="Chromosome 16"/>
</dbReference>
<evidence type="ECO:0000259" key="12">
    <source>
        <dbReference type="PROSITE" id="PS51022"/>
    </source>
</evidence>
<evidence type="ECO:0000256" key="5">
    <source>
        <dbReference type="ARBA" id="ARBA00022737"/>
    </source>
</evidence>
<dbReference type="SUPFAM" id="SSF101288">
    <property type="entry name" value="L27 domain"/>
    <property type="match status" value="1"/>
</dbReference>
<comment type="similarity">
    <text evidence="2">Belongs to the MAGUK family.</text>
</comment>
<dbReference type="CDD" id="cd12032">
    <property type="entry name" value="SH3_DLG2"/>
    <property type="match status" value="1"/>
</dbReference>
<dbReference type="GO" id="GO:0019901">
    <property type="term" value="F:protein kinase binding"/>
    <property type="evidence" value="ECO:0007669"/>
    <property type="project" value="TreeGrafter"/>
</dbReference>
<feature type="domain" description="SH3" evidence="9">
    <location>
        <begin position="627"/>
        <end position="697"/>
    </location>
</feature>
<dbReference type="PROSITE" id="PS50052">
    <property type="entry name" value="GUANYLATE_KINASE_2"/>
    <property type="match status" value="1"/>
</dbReference>
<dbReference type="GO" id="GO:0097120">
    <property type="term" value="P:receptor localization to synapse"/>
    <property type="evidence" value="ECO:0007669"/>
    <property type="project" value="TreeGrafter"/>
</dbReference>
<dbReference type="RefSeq" id="XP_047017078.1">
    <property type="nucleotide sequence ID" value="XM_047161122.2"/>
</dbReference>
<evidence type="ECO:0000256" key="8">
    <source>
        <dbReference type="SAM" id="MobiDB-lite"/>
    </source>
</evidence>
<reference evidence="14" key="2">
    <citation type="submission" date="2025-08" db="UniProtKB">
        <authorList>
            <consortium name="RefSeq"/>
        </authorList>
    </citation>
    <scope>IDENTIFICATION</scope>
    <source>
        <tissue evidence="14">Blood</tissue>
    </source>
</reference>
<dbReference type="GO" id="GO:0035255">
    <property type="term" value="F:ionotropic glutamate receptor binding"/>
    <property type="evidence" value="ECO:0007669"/>
    <property type="project" value="TreeGrafter"/>
</dbReference>
<sequence>MPLRKRDTARALGLLEDYCSKLKKPEEQQLKAAVLRVMGIFRSSLFQALIDIQEFYEVTLLNSQKSCEQKLEEVKHMAEQCESSSASPGFPNTHPRPACVQPEVIEKSHAEEPVADSNASAENRPAAVQGSQQQTHTPACLNPSPNPALMNSPWYHYQDDESPPEHSYPRLTGEVRAPELVHVSERNLSEIENVHGYVSHSHISPLKASPAPIIVNTDTLESVPYVNGTEIEYEFEEITLERGNSGLGFSIAGGTDNPHIGDDPGIFITKIIPGGAAAEDGRLRVNDCILRVNEVDVSEVSHSRAVEALKVAGSIVRLYVRRRRPMLETIVEIKLIKGPKARGNYPVSTELYQGLGFSIAGGVGNQHIPGDNSIYVTKIIDGGAAQKDGRLQVGDRLLMVNNYTLEEVTHEEAVAILKNTSDVVYLKVGKPTSVYLSDPYGPPDITHSFSPAMDNHISGNNGTLEYKSSLPPISPGRYSPLPRHLLGEEDINREPRKIVLHKGSTGLGFNIVGGEDGEGIFVSFILAGGPADLSGELRRGDQILSVNGIDLRGATHEQAAAALKGAGQTVAIVAQYRPEELALCSPRRAAPPATEYGRFEAKIHDLREQMMNHSMSSGSGSLRTNQKRSLYVRALFDYDRLKDSGLPSQGLSFRYGDILHVINASDDEWWQARRVTPDGDSEEMGVIPSKRRVERKERARLKTVKFNAKPGSIDSKGSFSEKRRKNSIFSRKFPFYKNKMLDEQDGSDSERSQEDVILSYEPVIRQEINYARPVIILGPMKDRINDDLISEFPDKFGSCVPPDNSSGQTDTTRAKREYEVDGRDYHFVTSREQMEKDIQEHKFIEAGQYNDNLYGTSVQSVRYVAERGKHCILDVSGNAIKRLQVAQLYPIAIFIKPKSIESLMEMNKRLTEEQAKKTYDRAMKLEQEFGEYFTALVQVDTLEDIYTQCKMVIEEQSGPYIWIPSKEKL</sequence>
<dbReference type="SUPFAM" id="SSF52540">
    <property type="entry name" value="P-loop containing nucleoside triphosphate hydrolases"/>
    <property type="match status" value="1"/>
</dbReference>
<evidence type="ECO:0000256" key="2">
    <source>
        <dbReference type="ARBA" id="ARBA00007014"/>
    </source>
</evidence>
<dbReference type="FunFam" id="2.30.42.10:FF:000091">
    <property type="entry name" value="disks large homolog 1 isoform X8"/>
    <property type="match status" value="1"/>
</dbReference>
<dbReference type="GO" id="GO:0016323">
    <property type="term" value="C:basolateral plasma membrane"/>
    <property type="evidence" value="ECO:0007669"/>
    <property type="project" value="TreeGrafter"/>
</dbReference>
<feature type="domain" description="PDZ" evidence="11">
    <location>
        <begin position="497"/>
        <end position="578"/>
    </location>
</feature>
<feature type="domain" description="L27" evidence="12">
    <location>
        <begin position="4"/>
        <end position="64"/>
    </location>
</feature>
<gene>
    <name evidence="14" type="primary">dlg2</name>
</gene>
<dbReference type="GO" id="GO:0099072">
    <property type="term" value="P:regulation of postsynaptic membrane neurotransmitter receptor levels"/>
    <property type="evidence" value="ECO:0007669"/>
    <property type="project" value="TreeGrafter"/>
</dbReference>
<keyword evidence="3 7" id="KW-0728">SH3 domain</keyword>
<dbReference type="InterPro" id="IPR036892">
    <property type="entry name" value="L27_dom_sf"/>
</dbReference>
<dbReference type="GeneID" id="108276775"/>
<dbReference type="CDD" id="cd06724">
    <property type="entry name" value="PDZ2_Dlg1-2-4-like"/>
    <property type="match status" value="1"/>
</dbReference>
<dbReference type="InterPro" id="IPR019590">
    <property type="entry name" value="DLG1_PEST_dom"/>
</dbReference>
<dbReference type="InterPro" id="IPR008145">
    <property type="entry name" value="GK/Ca_channel_bsu"/>
</dbReference>
<evidence type="ECO:0000256" key="3">
    <source>
        <dbReference type="ARBA" id="ARBA00022443"/>
    </source>
</evidence>
<dbReference type="GO" id="GO:0031594">
    <property type="term" value="C:neuromuscular junction"/>
    <property type="evidence" value="ECO:0007669"/>
    <property type="project" value="InterPro"/>
</dbReference>
<dbReference type="Pfam" id="PF09058">
    <property type="entry name" value="L27_1"/>
    <property type="match status" value="1"/>
</dbReference>
<dbReference type="InterPro" id="IPR036034">
    <property type="entry name" value="PDZ_sf"/>
</dbReference>
<dbReference type="FunFam" id="3.30.63.10:FF:000001">
    <property type="entry name" value="Disks large homolog 1 isoform 2"/>
    <property type="match status" value="1"/>
</dbReference>
<accession>A0A979FA55</accession>
<dbReference type="SUPFAM" id="SSF50156">
    <property type="entry name" value="PDZ domain-like"/>
    <property type="match status" value="3"/>
</dbReference>
<dbReference type="Gene3D" id="2.30.42.10">
    <property type="match status" value="3"/>
</dbReference>
<dbReference type="InterPro" id="IPR008144">
    <property type="entry name" value="Guanylate_kin-like_dom"/>
</dbReference>
<comment type="subcellular location">
    <subcellularLocation>
        <location evidence="1">Cell membrane</location>
        <topology evidence="1">Peripheral membrane protein</topology>
    </subcellularLocation>
</comment>
<evidence type="ECO:0000259" key="10">
    <source>
        <dbReference type="PROSITE" id="PS50052"/>
    </source>
</evidence>
<dbReference type="GO" id="GO:0043113">
    <property type="term" value="P:receptor clustering"/>
    <property type="evidence" value="ECO:0007669"/>
    <property type="project" value="TreeGrafter"/>
</dbReference>
<dbReference type="PROSITE" id="PS51022">
    <property type="entry name" value="L27"/>
    <property type="match status" value="1"/>
</dbReference>
<evidence type="ECO:0000256" key="1">
    <source>
        <dbReference type="ARBA" id="ARBA00004202"/>
    </source>
</evidence>
<dbReference type="GO" id="GO:0007268">
    <property type="term" value="P:chemical synaptic transmission"/>
    <property type="evidence" value="ECO:0007669"/>
    <property type="project" value="InterPro"/>
</dbReference>
<evidence type="ECO:0000259" key="9">
    <source>
        <dbReference type="PROSITE" id="PS50002"/>
    </source>
</evidence>
<dbReference type="InterPro" id="IPR050614">
    <property type="entry name" value="Synaptic_Scaffolding_LAP-MAGUK"/>
</dbReference>
<dbReference type="FunFam" id="2.30.42.10:FF:000001">
    <property type="entry name" value="Disks large homolog 1 isoform 2"/>
    <property type="match status" value="1"/>
</dbReference>
<dbReference type="PANTHER" id="PTHR23119">
    <property type="entry name" value="DISCS LARGE"/>
    <property type="match status" value="1"/>
</dbReference>
<keyword evidence="4" id="KW-1003">Cell membrane</keyword>
<protein>
    <submittedName>
        <fullName evidence="14">Disks large homolog 2 isoform X18</fullName>
    </submittedName>
</protein>
<evidence type="ECO:0000256" key="4">
    <source>
        <dbReference type="ARBA" id="ARBA00022475"/>
    </source>
</evidence>
<dbReference type="PROSITE" id="PS50002">
    <property type="entry name" value="SH3"/>
    <property type="match status" value="1"/>
</dbReference>
<dbReference type="PROSITE" id="PS00856">
    <property type="entry name" value="GUANYLATE_KINASE_1"/>
    <property type="match status" value="1"/>
</dbReference>
<dbReference type="SMART" id="SM00569">
    <property type="entry name" value="L27"/>
    <property type="match status" value="1"/>
</dbReference>
<keyword evidence="6" id="KW-0472">Membrane</keyword>
<dbReference type="GO" id="GO:0045197">
    <property type="term" value="P:establishment or maintenance of epithelial cell apical/basal polarity"/>
    <property type="evidence" value="ECO:0007669"/>
    <property type="project" value="TreeGrafter"/>
</dbReference>
<evidence type="ECO:0000256" key="6">
    <source>
        <dbReference type="ARBA" id="ARBA00023136"/>
    </source>
</evidence>
<dbReference type="SUPFAM" id="SSF50044">
    <property type="entry name" value="SH3-domain"/>
    <property type="match status" value="1"/>
</dbReference>
<dbReference type="InterPro" id="IPR035759">
    <property type="entry name" value="DLG2_SH3"/>
</dbReference>
<feature type="compositionally biased region" description="Basic and acidic residues" evidence="8">
    <location>
        <begin position="157"/>
        <end position="168"/>
    </location>
</feature>
<dbReference type="InterPro" id="IPR019583">
    <property type="entry name" value="DLG1-4_PDZ_assoc"/>
</dbReference>
<dbReference type="Pfam" id="PF00595">
    <property type="entry name" value="PDZ"/>
    <property type="match status" value="3"/>
</dbReference>
<dbReference type="SMART" id="SM01277">
    <property type="entry name" value="MAGUK_N_PEST"/>
    <property type="match status" value="1"/>
</dbReference>
<evidence type="ECO:0000259" key="11">
    <source>
        <dbReference type="PROSITE" id="PS50106"/>
    </source>
</evidence>
<keyword evidence="5" id="KW-0677">Repeat</keyword>
<dbReference type="Pfam" id="PF10608">
    <property type="entry name" value="MAGUK_N_PEST"/>
    <property type="match status" value="1"/>
</dbReference>
<dbReference type="CDD" id="cd06795">
    <property type="entry name" value="PDZ3_Dlg1-2-4-like"/>
    <property type="match status" value="1"/>
</dbReference>
<dbReference type="CTD" id="1740"/>
<dbReference type="CDD" id="cd06723">
    <property type="entry name" value="PDZ1_Dlg1-2-4-like"/>
    <property type="match status" value="1"/>
</dbReference>
<dbReference type="GO" id="GO:0098609">
    <property type="term" value="P:cell-cell adhesion"/>
    <property type="evidence" value="ECO:0007669"/>
    <property type="project" value="TreeGrafter"/>
</dbReference>
<dbReference type="SMART" id="SM00228">
    <property type="entry name" value="PDZ"/>
    <property type="match status" value="3"/>
</dbReference>
<evidence type="ECO:0000313" key="14">
    <source>
        <dbReference type="RefSeq" id="XP_047017078.1"/>
    </source>
</evidence>
<dbReference type="InterPro" id="IPR036028">
    <property type="entry name" value="SH3-like_dom_sf"/>
</dbReference>
<dbReference type="Gene3D" id="3.40.50.300">
    <property type="entry name" value="P-loop containing nucleotide triphosphate hydrolases"/>
    <property type="match status" value="1"/>
</dbReference>
<feature type="domain" description="Guanylate kinase-like" evidence="10">
    <location>
        <begin position="771"/>
        <end position="954"/>
    </location>
</feature>
<feature type="region of interest" description="Disordered" evidence="8">
    <location>
        <begin position="110"/>
        <end position="145"/>
    </location>
</feature>
<dbReference type="PROSITE" id="PS50106">
    <property type="entry name" value="PDZ"/>
    <property type="match status" value="3"/>
</dbReference>
<dbReference type="GO" id="GO:0043005">
    <property type="term" value="C:neuron projection"/>
    <property type="evidence" value="ECO:0007669"/>
    <property type="project" value="InterPro"/>
</dbReference>
<dbReference type="SMART" id="SM00326">
    <property type="entry name" value="SH3"/>
    <property type="match status" value="1"/>
</dbReference>
<dbReference type="InterPro" id="IPR004172">
    <property type="entry name" value="L27_dom"/>
</dbReference>
<dbReference type="PIRSF" id="PIRSF001741">
    <property type="entry name" value="MAGUK_DLGH"/>
    <property type="match status" value="1"/>
</dbReference>
<name>A0A979FA55_ICTPU</name>
<organism evidence="13 14">
    <name type="scientific">Ictalurus punctatus</name>
    <name type="common">Channel catfish</name>
    <name type="synonym">Silurus punctatus</name>
    <dbReference type="NCBI Taxonomy" id="7998"/>
    <lineage>
        <taxon>Eukaryota</taxon>
        <taxon>Metazoa</taxon>
        <taxon>Chordata</taxon>
        <taxon>Craniata</taxon>
        <taxon>Vertebrata</taxon>
        <taxon>Euteleostomi</taxon>
        <taxon>Actinopterygii</taxon>
        <taxon>Neopterygii</taxon>
        <taxon>Teleostei</taxon>
        <taxon>Ostariophysi</taxon>
        <taxon>Siluriformes</taxon>
        <taxon>Ictaluridae</taxon>
        <taxon>Ictalurus</taxon>
    </lineage>
</organism>
<dbReference type="InterPro" id="IPR001452">
    <property type="entry name" value="SH3_domain"/>
</dbReference>
<keyword evidence="13" id="KW-1185">Reference proteome</keyword>
<dbReference type="Pfam" id="PF00625">
    <property type="entry name" value="Guanylate_kin"/>
    <property type="match status" value="1"/>
</dbReference>
<dbReference type="FunFam" id="3.40.50.300:FF:001402">
    <property type="entry name" value="Discs, large homolog 3 (Drosophila)"/>
    <property type="match status" value="1"/>
</dbReference>
<evidence type="ECO:0000256" key="7">
    <source>
        <dbReference type="PROSITE-ProRule" id="PRU00192"/>
    </source>
</evidence>
<feature type="domain" description="PDZ" evidence="11">
    <location>
        <begin position="332"/>
        <end position="432"/>
    </location>
</feature>